<dbReference type="SMART" id="SM00646">
    <property type="entry name" value="Ami_3"/>
    <property type="match status" value="1"/>
</dbReference>
<dbReference type="GO" id="GO:0008745">
    <property type="term" value="F:N-acetylmuramoyl-L-alanine amidase activity"/>
    <property type="evidence" value="ECO:0007669"/>
    <property type="project" value="UniProtKB-EC"/>
</dbReference>
<evidence type="ECO:0000256" key="2">
    <source>
        <dbReference type="SAM" id="MobiDB-lite"/>
    </source>
</evidence>
<dbReference type="EC" id="3.5.1.28" evidence="4"/>
<dbReference type="GO" id="GO:0030288">
    <property type="term" value="C:outer membrane-bounded periplasmic space"/>
    <property type="evidence" value="ECO:0007669"/>
    <property type="project" value="TreeGrafter"/>
</dbReference>
<protein>
    <submittedName>
        <fullName evidence="4">N-acetylmuramoyl-L-alanine amidase AmiA</fullName>
        <ecNumber evidence="4">3.5.1.28</ecNumber>
    </submittedName>
</protein>
<feature type="region of interest" description="Disordered" evidence="2">
    <location>
        <begin position="250"/>
        <end position="272"/>
    </location>
</feature>
<feature type="domain" description="MurNAc-LAA" evidence="3">
    <location>
        <begin position="127"/>
        <end position="239"/>
    </location>
</feature>
<reference evidence="4 5" key="1">
    <citation type="submission" date="2015-09" db="EMBL/GenBank/DDBJ databases">
        <authorList>
            <consortium name="Pathogen Informatics"/>
        </authorList>
    </citation>
    <scope>NUCLEOTIDE SEQUENCE [LARGE SCALE GENOMIC DNA]</scope>
    <source>
        <strain evidence="4 5">2789STDY5834928</strain>
    </source>
</reference>
<dbReference type="PANTHER" id="PTHR30404:SF0">
    <property type="entry name" value="N-ACETYLMURAMOYL-L-ALANINE AMIDASE AMIC"/>
    <property type="match status" value="1"/>
</dbReference>
<evidence type="ECO:0000259" key="3">
    <source>
        <dbReference type="SMART" id="SM00646"/>
    </source>
</evidence>
<dbReference type="Gene3D" id="3.40.630.40">
    <property type="entry name" value="Zn-dependent exopeptidases"/>
    <property type="match status" value="1"/>
</dbReference>
<dbReference type="SUPFAM" id="SSF53187">
    <property type="entry name" value="Zn-dependent exopeptidases"/>
    <property type="match status" value="1"/>
</dbReference>
<feature type="compositionally biased region" description="Polar residues" evidence="2">
    <location>
        <begin position="254"/>
        <end position="272"/>
    </location>
</feature>
<dbReference type="GO" id="GO:0009253">
    <property type="term" value="P:peptidoglycan catabolic process"/>
    <property type="evidence" value="ECO:0007669"/>
    <property type="project" value="InterPro"/>
</dbReference>
<dbReference type="STRING" id="39492.ERS852540_01651"/>
<name>A0A174ZUH5_9FIRM</name>
<dbReference type="CDD" id="cd02696">
    <property type="entry name" value="MurNAc-LAA"/>
    <property type="match status" value="1"/>
</dbReference>
<keyword evidence="1 4" id="KW-0378">Hydrolase</keyword>
<dbReference type="InterPro" id="IPR002508">
    <property type="entry name" value="MurNAc-LAA_cat"/>
</dbReference>
<dbReference type="OrthoDB" id="9806267at2"/>
<proteinExistence type="predicted"/>
<dbReference type="AlphaFoldDB" id="A0A174ZUH5"/>
<gene>
    <name evidence="4" type="primary">amiA</name>
    <name evidence="4" type="ORF">ERS852540_01651</name>
</gene>
<organism evidence="4 5">
    <name type="scientific">[Eubacterium] siraeum</name>
    <dbReference type="NCBI Taxonomy" id="39492"/>
    <lineage>
        <taxon>Bacteria</taxon>
        <taxon>Bacillati</taxon>
        <taxon>Bacillota</taxon>
        <taxon>Clostridia</taxon>
        <taxon>Eubacteriales</taxon>
        <taxon>Oscillospiraceae</taxon>
        <taxon>Oscillospiraceae incertae sedis</taxon>
    </lineage>
</organism>
<evidence type="ECO:0000256" key="1">
    <source>
        <dbReference type="ARBA" id="ARBA00022801"/>
    </source>
</evidence>
<dbReference type="Pfam" id="PF01520">
    <property type="entry name" value="Amidase_3"/>
    <property type="match status" value="1"/>
</dbReference>
<accession>A0A174ZUH5</accession>
<dbReference type="InterPro" id="IPR050695">
    <property type="entry name" value="N-acetylmuramoyl_amidase_3"/>
</dbReference>
<evidence type="ECO:0000313" key="4">
    <source>
        <dbReference type="EMBL" id="CUQ88128.1"/>
    </source>
</evidence>
<dbReference type="PANTHER" id="PTHR30404">
    <property type="entry name" value="N-ACETYLMURAMOYL-L-ALANINE AMIDASE"/>
    <property type="match status" value="1"/>
</dbReference>
<dbReference type="EMBL" id="CZBY01000013">
    <property type="protein sequence ID" value="CUQ88128.1"/>
    <property type="molecule type" value="Genomic_DNA"/>
</dbReference>
<sequence>MKLNMKRFEFKRLRTRIPALIVLLGCFTVIAATADYSQMSVRASTSHVTNKKTIVLDAGHGGTDSGAVGINGELEKNINLAIVRDLSDMLTLSGFNVVLTRDSDISIHDEGVKGTREQKVSDMKNRLDIINKYGDCLFLSIHQNKFTEPEYFGAQIFYTANNPDNRMIAQIMQDNFKTIQPGNDRQIKQEGDELYLFKNTKIPAVLIECGFLSNPDDAANLSDAAYQRKVAYTIYNGILTYLTSKPADNAGRTEISTSSIPENSGDITSSGQ</sequence>
<evidence type="ECO:0000313" key="5">
    <source>
        <dbReference type="Proteomes" id="UP000095662"/>
    </source>
</evidence>
<dbReference type="Proteomes" id="UP000095662">
    <property type="component" value="Unassembled WGS sequence"/>
</dbReference>